<protein>
    <submittedName>
        <fullName evidence="1">Uncharacterized protein</fullName>
    </submittedName>
</protein>
<dbReference type="AlphaFoldDB" id="A0A1I7ABD3"/>
<evidence type="ECO:0000313" key="2">
    <source>
        <dbReference type="Proteomes" id="UP000198844"/>
    </source>
</evidence>
<accession>A0A1I7ABD3</accession>
<evidence type="ECO:0000313" key="1">
    <source>
        <dbReference type="EMBL" id="SFT72140.1"/>
    </source>
</evidence>
<dbReference type="EMBL" id="FPBH01000003">
    <property type="protein sequence ID" value="SFT72140.1"/>
    <property type="molecule type" value="Genomic_DNA"/>
</dbReference>
<sequence>MTPNPIRSIGLTLTRSIVTRGKRVDDAYRYVLELHATISIASHKTVSAVSSRKAQRPNVRTIGRRSLRRNLVTKTKVKRFAD</sequence>
<name>A0A1I7ABD3_9BURK</name>
<organism evidence="1 2">
    <name type="scientific">Paraburkholderia aspalathi</name>
    <dbReference type="NCBI Taxonomy" id="1324617"/>
    <lineage>
        <taxon>Bacteria</taxon>
        <taxon>Pseudomonadati</taxon>
        <taxon>Pseudomonadota</taxon>
        <taxon>Betaproteobacteria</taxon>
        <taxon>Burkholderiales</taxon>
        <taxon>Burkholderiaceae</taxon>
        <taxon>Paraburkholderia</taxon>
    </lineage>
</organism>
<proteinExistence type="predicted"/>
<dbReference type="Proteomes" id="UP000198844">
    <property type="component" value="Unassembled WGS sequence"/>
</dbReference>
<gene>
    <name evidence="1" type="ORF">SAMN05192563_1003231</name>
</gene>
<reference evidence="1 2" key="1">
    <citation type="submission" date="2016-10" db="EMBL/GenBank/DDBJ databases">
        <authorList>
            <person name="de Groot N.N."/>
        </authorList>
    </citation>
    <scope>NUCLEOTIDE SEQUENCE [LARGE SCALE GENOMIC DNA]</scope>
    <source>
        <strain evidence="1 2">LMG 27731</strain>
    </source>
</reference>